<evidence type="ECO:0000313" key="2">
    <source>
        <dbReference type="EMBL" id="GMS81689.1"/>
    </source>
</evidence>
<accession>A0AAV5SJW3</accession>
<dbReference type="Proteomes" id="UP001432027">
    <property type="component" value="Unassembled WGS sequence"/>
</dbReference>
<comment type="caution">
    <text evidence="2">The sequence shown here is derived from an EMBL/GenBank/DDBJ whole genome shotgun (WGS) entry which is preliminary data.</text>
</comment>
<protein>
    <recommendedName>
        <fullName evidence="1">F-box domain-containing protein</fullName>
    </recommendedName>
</protein>
<evidence type="ECO:0000313" key="3">
    <source>
        <dbReference type="Proteomes" id="UP001432027"/>
    </source>
</evidence>
<name>A0AAV5SJW3_9BILA</name>
<evidence type="ECO:0000259" key="1">
    <source>
        <dbReference type="PROSITE" id="PS50181"/>
    </source>
</evidence>
<reference evidence="2" key="1">
    <citation type="submission" date="2023-10" db="EMBL/GenBank/DDBJ databases">
        <title>Genome assembly of Pristionchus species.</title>
        <authorList>
            <person name="Yoshida K."/>
            <person name="Sommer R.J."/>
        </authorList>
    </citation>
    <scope>NUCLEOTIDE SEQUENCE</scope>
    <source>
        <strain evidence="2">RS0144</strain>
    </source>
</reference>
<dbReference type="AlphaFoldDB" id="A0AAV5SJW3"/>
<dbReference type="InterPro" id="IPR001810">
    <property type="entry name" value="F-box_dom"/>
</dbReference>
<dbReference type="PROSITE" id="PS50181">
    <property type="entry name" value="FBOX"/>
    <property type="match status" value="1"/>
</dbReference>
<sequence>MDIFALPDVFFRQLMRKMEMKDRLALRLTCRAFEKLVAGTHAGCFIRGFIHVVRRNGTLTVALGDAKFKGVKSTKGAFEQILHLRKRLFCGISFKLFELNIHSCKLIHNFTRNLTDNFHMDQILFRLMTDSQLEKYLKLIADFPRSKFIMNICTLSEIDKLLSLPQMECLKVRSPNETQISADLFLKLLQTHVHLALNDSPIFLSYDEWLMAMQTISADSRDRTVIFEMKSNSVVNCLRDFGISDTTNGHCGEFLEIHNILATPHGYASFRFRYRNCWIRIACDHSMDGQSLWTGRDAVCAVSMTNAQAGF</sequence>
<dbReference type="Pfam" id="PF00646">
    <property type="entry name" value="F-box"/>
    <property type="match status" value="1"/>
</dbReference>
<proteinExistence type="predicted"/>
<gene>
    <name evidence="2" type="ORF">PENTCL1PPCAC_3864</name>
</gene>
<organism evidence="2 3">
    <name type="scientific">Pristionchus entomophagus</name>
    <dbReference type="NCBI Taxonomy" id="358040"/>
    <lineage>
        <taxon>Eukaryota</taxon>
        <taxon>Metazoa</taxon>
        <taxon>Ecdysozoa</taxon>
        <taxon>Nematoda</taxon>
        <taxon>Chromadorea</taxon>
        <taxon>Rhabditida</taxon>
        <taxon>Rhabditina</taxon>
        <taxon>Diplogasteromorpha</taxon>
        <taxon>Diplogasteroidea</taxon>
        <taxon>Neodiplogasteridae</taxon>
        <taxon>Pristionchus</taxon>
    </lineage>
</organism>
<dbReference type="EMBL" id="BTSX01000001">
    <property type="protein sequence ID" value="GMS81689.1"/>
    <property type="molecule type" value="Genomic_DNA"/>
</dbReference>
<feature type="domain" description="F-box" evidence="1">
    <location>
        <begin position="1"/>
        <end position="37"/>
    </location>
</feature>
<keyword evidence="3" id="KW-1185">Reference proteome</keyword>
<feature type="non-terminal residue" evidence="2">
    <location>
        <position position="311"/>
    </location>
</feature>